<dbReference type="InterPro" id="IPR014755">
    <property type="entry name" value="Cu-Rt/internalin_Ig-like"/>
</dbReference>
<feature type="transmembrane region" description="Helical" evidence="4">
    <location>
        <begin position="156"/>
        <end position="176"/>
    </location>
</feature>
<keyword evidence="4" id="KW-0472">Membrane</keyword>
<feature type="domain" description="CopC" evidence="6">
    <location>
        <begin position="30"/>
        <end position="126"/>
    </location>
</feature>
<dbReference type="Proteomes" id="UP000244989">
    <property type="component" value="Unassembled WGS sequence"/>
</dbReference>
<evidence type="ECO:0000256" key="4">
    <source>
        <dbReference type="SAM" id="Phobius"/>
    </source>
</evidence>
<comment type="caution">
    <text evidence="7">The sequence shown here is derived from an EMBL/GenBank/DDBJ whole genome shotgun (WGS) entry which is preliminary data.</text>
</comment>
<dbReference type="GO" id="GO:0005507">
    <property type="term" value="F:copper ion binding"/>
    <property type="evidence" value="ECO:0007669"/>
    <property type="project" value="InterPro"/>
</dbReference>
<keyword evidence="1 5" id="KW-0732">Signal</keyword>
<keyword evidence="8" id="KW-1185">Reference proteome</keyword>
<feature type="signal peptide" evidence="5">
    <location>
        <begin position="1"/>
        <end position="23"/>
    </location>
</feature>
<evidence type="ECO:0000256" key="2">
    <source>
        <dbReference type="ARBA" id="ARBA00023008"/>
    </source>
</evidence>
<reference evidence="8" key="1">
    <citation type="submission" date="2018-04" db="EMBL/GenBank/DDBJ databases">
        <authorList>
            <person name="Liu S."/>
            <person name="Wang Z."/>
            <person name="Li J."/>
        </authorList>
    </citation>
    <scope>NUCLEOTIDE SEQUENCE [LARGE SCALE GENOMIC DNA]</scope>
    <source>
        <strain evidence="8">2189</strain>
    </source>
</reference>
<feature type="region of interest" description="Disordered" evidence="3">
    <location>
        <begin position="129"/>
        <end position="148"/>
    </location>
</feature>
<dbReference type="AlphaFoldDB" id="A0A2U1T4X5"/>
<evidence type="ECO:0000313" key="8">
    <source>
        <dbReference type="Proteomes" id="UP000244989"/>
    </source>
</evidence>
<dbReference type="InterPro" id="IPR014756">
    <property type="entry name" value="Ig_E-set"/>
</dbReference>
<gene>
    <name evidence="7" type="ORF">DF222_09620</name>
</gene>
<evidence type="ECO:0000256" key="1">
    <source>
        <dbReference type="ARBA" id="ARBA00022729"/>
    </source>
</evidence>
<dbReference type="Pfam" id="PF04234">
    <property type="entry name" value="CopC"/>
    <property type="match status" value="1"/>
</dbReference>
<evidence type="ECO:0000256" key="5">
    <source>
        <dbReference type="SAM" id="SignalP"/>
    </source>
</evidence>
<dbReference type="RefSeq" id="WP_108431401.1">
    <property type="nucleotide sequence ID" value="NZ_CP026947.1"/>
</dbReference>
<dbReference type="OrthoDB" id="5242236at2"/>
<feature type="compositionally biased region" description="Low complexity" evidence="3">
    <location>
        <begin position="129"/>
        <end position="143"/>
    </location>
</feature>
<dbReference type="GO" id="GO:0046688">
    <property type="term" value="P:response to copper ion"/>
    <property type="evidence" value="ECO:0007669"/>
    <property type="project" value="InterPro"/>
</dbReference>
<evidence type="ECO:0000259" key="6">
    <source>
        <dbReference type="Pfam" id="PF04234"/>
    </source>
</evidence>
<evidence type="ECO:0000313" key="7">
    <source>
        <dbReference type="EMBL" id="PWC01051.1"/>
    </source>
</evidence>
<evidence type="ECO:0000256" key="3">
    <source>
        <dbReference type="SAM" id="MobiDB-lite"/>
    </source>
</evidence>
<keyword evidence="4" id="KW-0812">Transmembrane</keyword>
<name>A0A2U1T4X5_9CORY</name>
<feature type="chain" id="PRO_5039427386" evidence="5">
    <location>
        <begin position="24"/>
        <end position="197"/>
    </location>
</feature>
<dbReference type="GO" id="GO:0042597">
    <property type="term" value="C:periplasmic space"/>
    <property type="evidence" value="ECO:0007669"/>
    <property type="project" value="InterPro"/>
</dbReference>
<keyword evidence="4" id="KW-1133">Transmembrane helix</keyword>
<dbReference type="EMBL" id="QEEZ01000020">
    <property type="protein sequence ID" value="PWC01051.1"/>
    <property type="molecule type" value="Genomic_DNA"/>
</dbReference>
<proteinExistence type="predicted"/>
<accession>A0A2U1T4X5</accession>
<keyword evidence="2" id="KW-0186">Copper</keyword>
<organism evidence="7 8">
    <name type="scientific">Corynebacterium yudongzhengii</name>
    <dbReference type="NCBI Taxonomy" id="2080740"/>
    <lineage>
        <taxon>Bacteria</taxon>
        <taxon>Bacillati</taxon>
        <taxon>Actinomycetota</taxon>
        <taxon>Actinomycetes</taxon>
        <taxon>Mycobacteriales</taxon>
        <taxon>Corynebacteriaceae</taxon>
        <taxon>Corynebacterium</taxon>
    </lineage>
</organism>
<dbReference type="SUPFAM" id="SSF81296">
    <property type="entry name" value="E set domains"/>
    <property type="match status" value="1"/>
</dbReference>
<sequence>MTSARTPLRALVATGTAAAFALAAPVAFTHDVVVGGDPADGETVEEFPDSVTLEFSAVPREGFNTFALSEADSGEVLHTGEPEIDGRFLTVDLPDDLDAGAGEYRIGFQITSSDGHATRGETTFEVAGEAEPAADNADNAEPAAAEEEDSVLAGPVGILVAIAGVLALIAVVVLAVRRGKVSRELDERTQHDDPNQH</sequence>
<protein>
    <submittedName>
        <fullName evidence="7">Copper resistance protein CopC</fullName>
    </submittedName>
</protein>
<dbReference type="InterPro" id="IPR007348">
    <property type="entry name" value="CopC_dom"/>
</dbReference>
<dbReference type="KEGG" id="cyz:C3B44_04945"/>
<dbReference type="Gene3D" id="2.60.40.1220">
    <property type="match status" value="1"/>
</dbReference>